<keyword evidence="5 8" id="KW-0547">Nucleotide-binding</keyword>
<evidence type="ECO:0000256" key="1">
    <source>
        <dbReference type="ARBA" id="ARBA00009747"/>
    </source>
</evidence>
<feature type="binding site" evidence="8">
    <location>
        <position position="169"/>
    </location>
    <ligand>
        <name>ATP</name>
        <dbReference type="ChEBI" id="CHEBI:30616"/>
    </ligand>
</feature>
<dbReference type="AlphaFoldDB" id="A0A6I8MHY3"/>
<dbReference type="KEGG" id="crf:FRC0190_01521"/>
<dbReference type="Pfam" id="PF02696">
    <property type="entry name" value="SelO"/>
    <property type="match status" value="1"/>
</dbReference>
<proteinExistence type="inferred from homology"/>
<name>A0A6I8MHY3_9CORY</name>
<evidence type="ECO:0000256" key="5">
    <source>
        <dbReference type="ARBA" id="ARBA00022741"/>
    </source>
</evidence>
<evidence type="ECO:0000256" key="4">
    <source>
        <dbReference type="ARBA" id="ARBA00022723"/>
    </source>
</evidence>
<comment type="catalytic activity">
    <reaction evidence="8">
        <text>L-tyrosyl-[protein] + ATP = O-(5'-adenylyl)-L-tyrosyl-[protein] + diphosphate</text>
        <dbReference type="Rhea" id="RHEA:54288"/>
        <dbReference type="Rhea" id="RHEA-COMP:10136"/>
        <dbReference type="Rhea" id="RHEA-COMP:13846"/>
        <dbReference type="ChEBI" id="CHEBI:30616"/>
        <dbReference type="ChEBI" id="CHEBI:33019"/>
        <dbReference type="ChEBI" id="CHEBI:46858"/>
        <dbReference type="ChEBI" id="CHEBI:83624"/>
        <dbReference type="EC" id="2.7.7.108"/>
    </reaction>
</comment>
<feature type="binding site" evidence="8">
    <location>
        <position position="74"/>
    </location>
    <ligand>
        <name>ATP</name>
        <dbReference type="ChEBI" id="CHEBI:30616"/>
    </ligand>
</feature>
<keyword evidence="3 8" id="KW-0548">Nucleotidyltransferase</keyword>
<evidence type="ECO:0000313" key="9">
    <source>
        <dbReference type="EMBL" id="VZH85568.1"/>
    </source>
</evidence>
<evidence type="ECO:0000313" key="10">
    <source>
        <dbReference type="Proteomes" id="UP000423525"/>
    </source>
</evidence>
<evidence type="ECO:0000256" key="7">
    <source>
        <dbReference type="ARBA" id="ARBA00022842"/>
    </source>
</evidence>
<comment type="catalytic activity">
    <reaction evidence="8">
        <text>L-tyrosyl-[protein] + UTP = O-(5'-uridylyl)-L-tyrosyl-[protein] + diphosphate</text>
        <dbReference type="Rhea" id="RHEA:83887"/>
        <dbReference type="Rhea" id="RHEA-COMP:10136"/>
        <dbReference type="Rhea" id="RHEA-COMP:20238"/>
        <dbReference type="ChEBI" id="CHEBI:33019"/>
        <dbReference type="ChEBI" id="CHEBI:46398"/>
        <dbReference type="ChEBI" id="CHEBI:46858"/>
        <dbReference type="ChEBI" id="CHEBI:90602"/>
    </reaction>
</comment>
<dbReference type="HAMAP" id="MF_00692">
    <property type="entry name" value="SelO"/>
    <property type="match status" value="1"/>
</dbReference>
<feature type="binding site" evidence="8">
    <location>
        <position position="77"/>
    </location>
    <ligand>
        <name>ATP</name>
        <dbReference type="ChEBI" id="CHEBI:30616"/>
    </ligand>
</feature>
<dbReference type="Proteomes" id="UP000423525">
    <property type="component" value="Chromosome"/>
</dbReference>
<evidence type="ECO:0000256" key="3">
    <source>
        <dbReference type="ARBA" id="ARBA00022695"/>
    </source>
</evidence>
<dbReference type="RefSeq" id="WP_155873280.1">
    <property type="nucleotide sequence ID" value="NZ_CP168248.1"/>
</dbReference>
<evidence type="ECO:0000256" key="8">
    <source>
        <dbReference type="HAMAP-Rule" id="MF_00692"/>
    </source>
</evidence>
<keyword evidence="2 8" id="KW-0808">Transferase</keyword>
<comment type="catalytic activity">
    <reaction evidence="8">
        <text>L-histidyl-[protein] + UTP = N(tele)-(5'-uridylyl)-L-histidyl-[protein] + diphosphate</text>
        <dbReference type="Rhea" id="RHEA:83891"/>
        <dbReference type="Rhea" id="RHEA-COMP:9745"/>
        <dbReference type="Rhea" id="RHEA-COMP:20239"/>
        <dbReference type="ChEBI" id="CHEBI:29979"/>
        <dbReference type="ChEBI" id="CHEBI:33019"/>
        <dbReference type="ChEBI" id="CHEBI:46398"/>
        <dbReference type="ChEBI" id="CHEBI:233474"/>
    </reaction>
</comment>
<feature type="binding site" evidence="8">
    <location>
        <position position="111"/>
    </location>
    <ligand>
        <name>ATP</name>
        <dbReference type="ChEBI" id="CHEBI:30616"/>
    </ligand>
</feature>
<organism evidence="9 10">
    <name type="scientific">Corynebacterium rouxii</name>
    <dbReference type="NCBI Taxonomy" id="2719119"/>
    <lineage>
        <taxon>Bacteria</taxon>
        <taxon>Bacillati</taxon>
        <taxon>Actinomycetota</taxon>
        <taxon>Actinomycetes</taxon>
        <taxon>Mycobacteriales</taxon>
        <taxon>Corynebacteriaceae</taxon>
        <taxon>Corynebacterium</taxon>
    </lineage>
</organism>
<dbReference type="GO" id="GO:0005524">
    <property type="term" value="F:ATP binding"/>
    <property type="evidence" value="ECO:0007669"/>
    <property type="project" value="UniProtKB-UniRule"/>
</dbReference>
<dbReference type="EMBL" id="LR738855">
    <property type="protein sequence ID" value="VZH85568.1"/>
    <property type="molecule type" value="Genomic_DNA"/>
</dbReference>
<accession>A0A6I8MHY3</accession>
<dbReference type="EC" id="2.7.7.-" evidence="8"/>
<keyword evidence="4 8" id="KW-0479">Metal-binding</keyword>
<gene>
    <name evidence="8" type="primary">ydiU</name>
    <name evidence="8" type="synonym">selO</name>
    <name evidence="9" type="ORF">FRC0190_01521</name>
</gene>
<dbReference type="GO" id="GO:0000287">
    <property type="term" value="F:magnesium ion binding"/>
    <property type="evidence" value="ECO:0007669"/>
    <property type="project" value="UniProtKB-UniRule"/>
</dbReference>
<reference evidence="9 10" key="1">
    <citation type="submission" date="2019-11" db="EMBL/GenBank/DDBJ databases">
        <authorList>
            <person name="Brisse S."/>
        </authorList>
    </citation>
    <scope>NUCLEOTIDE SEQUENCE [LARGE SCALE GENOMIC DNA]</scope>
    <source>
        <strain evidence="9">FRC0190</strain>
    </source>
</reference>
<comment type="catalytic activity">
    <reaction evidence="8">
        <text>L-threonyl-[protein] + ATP = 3-O-(5'-adenylyl)-L-threonyl-[protein] + diphosphate</text>
        <dbReference type="Rhea" id="RHEA:54292"/>
        <dbReference type="Rhea" id="RHEA-COMP:11060"/>
        <dbReference type="Rhea" id="RHEA-COMP:13847"/>
        <dbReference type="ChEBI" id="CHEBI:30013"/>
        <dbReference type="ChEBI" id="CHEBI:30616"/>
        <dbReference type="ChEBI" id="CHEBI:33019"/>
        <dbReference type="ChEBI" id="CHEBI:138113"/>
        <dbReference type="EC" id="2.7.7.108"/>
    </reaction>
</comment>
<feature type="binding site" evidence="8">
    <location>
        <position position="112"/>
    </location>
    <ligand>
        <name>ATP</name>
        <dbReference type="ChEBI" id="CHEBI:30616"/>
    </ligand>
</feature>
<feature type="binding site" evidence="8">
    <location>
        <position position="237"/>
    </location>
    <ligand>
        <name>Mg(2+)</name>
        <dbReference type="ChEBI" id="CHEBI:18420"/>
    </ligand>
</feature>
<feature type="binding site" evidence="8">
    <location>
        <position position="99"/>
    </location>
    <ligand>
        <name>ATP</name>
        <dbReference type="ChEBI" id="CHEBI:30616"/>
    </ligand>
</feature>
<feature type="binding site" evidence="8">
    <location>
        <position position="76"/>
    </location>
    <ligand>
        <name>ATP</name>
        <dbReference type="ChEBI" id="CHEBI:30616"/>
    </ligand>
</feature>
<dbReference type="InterPro" id="IPR003846">
    <property type="entry name" value="SelO"/>
</dbReference>
<sequence>MPLTFAHSFADAVPSLAVPWRAEQWPDPHIIVFNHELGKELGIDETSLLSTITQQGHAQAYSGHQFGQFNPLLGDGRALVLGDCAQTNAPNGQFEISLKGSGPTPFARRGDGRATLGPMLREYLISEALHGLGVPTTRSLAVITTGIDVQRERMLPGAVVARVAQNHLRIGSVQCAAMRDDDSLAALVHYALSFHEDAVSDAEAAGSLLRRVSRSQAKLVAQWMRFGFVHGVMNTDNVTLSGQTIDFGPCAFIDSFHPQAVFSSIDTHGRYSFGRQPSIMGWNIARLAEALLPLMPIDEARAIVQEFPDIYRRSWLDEMGRAVGINSDDDHAAGLLDDLMTLLDVHRPDYAQFMRSLTDGTTVSLFPWAQQWDARVSSLRVATPHNPVYVPRNYLVENALELAMNSDMSAFSLLLEAGKNPYLRKKQCKKMENPAPDTWQDYVTYCGT</sequence>
<comment type="catalytic activity">
    <reaction evidence="8">
        <text>L-seryl-[protein] + ATP = 3-O-(5'-adenylyl)-L-seryl-[protein] + diphosphate</text>
        <dbReference type="Rhea" id="RHEA:58120"/>
        <dbReference type="Rhea" id="RHEA-COMP:9863"/>
        <dbReference type="Rhea" id="RHEA-COMP:15073"/>
        <dbReference type="ChEBI" id="CHEBI:29999"/>
        <dbReference type="ChEBI" id="CHEBI:30616"/>
        <dbReference type="ChEBI" id="CHEBI:33019"/>
        <dbReference type="ChEBI" id="CHEBI:142516"/>
        <dbReference type="EC" id="2.7.7.108"/>
    </reaction>
</comment>
<evidence type="ECO:0000256" key="6">
    <source>
        <dbReference type="ARBA" id="ARBA00022840"/>
    </source>
</evidence>
<comment type="function">
    <text evidence="8">Nucleotidyltransferase involved in the post-translational modification of proteins. It can catalyze the addition of adenosine monophosphate (AMP) or uridine monophosphate (UMP) to a protein, resulting in modifications known as AMPylation and UMPylation.</text>
</comment>
<comment type="similarity">
    <text evidence="1 8">Belongs to the SELO family.</text>
</comment>
<protein>
    <recommendedName>
        <fullName evidence="8">Protein nucleotidyltransferase YdiU</fullName>
        <ecNumber evidence="8">2.7.7.-</ecNumber>
    </recommendedName>
    <alternativeName>
        <fullName evidence="8">Protein adenylyltransferase YdiU</fullName>
        <ecNumber evidence="8">2.7.7.108</ecNumber>
    </alternativeName>
    <alternativeName>
        <fullName evidence="8">Protein uridylyltransferase YdiU</fullName>
        <ecNumber evidence="8">2.7.7.-</ecNumber>
    </alternativeName>
</protein>
<feature type="binding site" evidence="8">
    <location>
        <position position="246"/>
    </location>
    <ligand>
        <name>ATP</name>
        <dbReference type="ChEBI" id="CHEBI:30616"/>
    </ligand>
</feature>
<dbReference type="EC" id="2.7.7.108" evidence="8"/>
<feature type="binding site" evidence="8">
    <location>
        <position position="162"/>
    </location>
    <ligand>
        <name>ATP</name>
        <dbReference type="ChEBI" id="CHEBI:30616"/>
    </ligand>
</feature>
<dbReference type="GO" id="GO:0070733">
    <property type="term" value="F:AMPylase activity"/>
    <property type="evidence" value="ECO:0007669"/>
    <property type="project" value="UniProtKB-EC"/>
</dbReference>
<evidence type="ECO:0000256" key="2">
    <source>
        <dbReference type="ARBA" id="ARBA00022679"/>
    </source>
</evidence>
<dbReference type="GO" id="GO:0030145">
    <property type="term" value="F:manganese ion binding"/>
    <property type="evidence" value="ECO:0007669"/>
    <property type="project" value="UniProtKB-UniRule"/>
</dbReference>
<comment type="cofactor">
    <cofactor evidence="8">
        <name>Mg(2+)</name>
        <dbReference type="ChEBI" id="CHEBI:18420"/>
    </cofactor>
    <cofactor evidence="8">
        <name>Mn(2+)</name>
        <dbReference type="ChEBI" id="CHEBI:29035"/>
    </cofactor>
</comment>
<comment type="catalytic activity">
    <reaction evidence="8">
        <text>L-seryl-[protein] + UTP = O-(5'-uridylyl)-L-seryl-[protein] + diphosphate</text>
        <dbReference type="Rhea" id="RHEA:64604"/>
        <dbReference type="Rhea" id="RHEA-COMP:9863"/>
        <dbReference type="Rhea" id="RHEA-COMP:16635"/>
        <dbReference type="ChEBI" id="CHEBI:29999"/>
        <dbReference type="ChEBI" id="CHEBI:33019"/>
        <dbReference type="ChEBI" id="CHEBI:46398"/>
        <dbReference type="ChEBI" id="CHEBI:156051"/>
    </reaction>
</comment>
<feature type="active site" description="Proton acceptor" evidence="8">
    <location>
        <position position="236"/>
    </location>
</feature>
<keyword evidence="7 8" id="KW-0460">Magnesium</keyword>
<dbReference type="PANTHER" id="PTHR32057">
    <property type="entry name" value="PROTEIN ADENYLYLTRANSFERASE SELO, MITOCHONDRIAL"/>
    <property type="match status" value="1"/>
</dbReference>
<feature type="binding site" evidence="8">
    <location>
        <position position="246"/>
    </location>
    <ligand>
        <name>Mg(2+)</name>
        <dbReference type="ChEBI" id="CHEBI:18420"/>
    </ligand>
</feature>
<keyword evidence="6 8" id="KW-0067">ATP-binding</keyword>
<dbReference type="PANTHER" id="PTHR32057:SF14">
    <property type="entry name" value="PROTEIN ADENYLYLTRANSFERASE SELO, MITOCHONDRIAL"/>
    <property type="match status" value="1"/>
</dbReference>
<keyword evidence="8" id="KW-0464">Manganese</keyword>